<name>L7MLL7_RHIPC</name>
<dbReference type="EMBL" id="GACK01000302">
    <property type="protein sequence ID" value="JAA64732.1"/>
    <property type="molecule type" value="mRNA"/>
</dbReference>
<reference evidence="3" key="1">
    <citation type="submission" date="2012-11" db="EMBL/GenBank/DDBJ databases">
        <authorList>
            <person name="Lucero-Rivera Y.E."/>
            <person name="Tovar-Ramirez D."/>
        </authorList>
    </citation>
    <scope>NUCLEOTIDE SEQUENCE</scope>
    <source>
        <tissue evidence="3">Salivary gland</tissue>
    </source>
</reference>
<sequence>MSTFVVTFLLYKALFASAQDKAEKLNQPATATGFPLLSYPPGPARRLALSGNEAFGRGFTNGNSFEDGSRRVGAFHNGGRLIKATGGILNGGNLANSGTPNLASNSASRGGWTDGRSTSRGISEDFLGLDPSIVGSLVHGPRSFPFGAFGRADPWLSGRSGGSSWRRAPAPSYSGDARLVRIPSPPRTLSS</sequence>
<feature type="region of interest" description="Disordered" evidence="1">
    <location>
        <begin position="156"/>
        <end position="191"/>
    </location>
</feature>
<feature type="non-terminal residue" evidence="3">
    <location>
        <position position="191"/>
    </location>
</feature>
<dbReference type="AlphaFoldDB" id="L7MLL7"/>
<reference evidence="3" key="2">
    <citation type="journal article" date="2015" name="J. Proteomics">
        <title>Sexual differences in the sialomes of the zebra tick, Rhipicephalus pulchellus.</title>
        <authorList>
            <person name="Tan A.W."/>
            <person name="Francischetti I.M."/>
            <person name="Slovak M."/>
            <person name="Kini R.M."/>
            <person name="Ribeiro J.M."/>
        </authorList>
    </citation>
    <scope>NUCLEOTIDE SEQUENCE</scope>
    <source>
        <tissue evidence="3">Salivary gland</tissue>
    </source>
</reference>
<proteinExistence type="evidence at transcript level"/>
<organism evidence="3">
    <name type="scientific">Rhipicephalus pulchellus</name>
    <name type="common">Yellow backed tick</name>
    <name type="synonym">Dermacentor pulchellus</name>
    <dbReference type="NCBI Taxonomy" id="72859"/>
    <lineage>
        <taxon>Eukaryota</taxon>
        <taxon>Metazoa</taxon>
        <taxon>Ecdysozoa</taxon>
        <taxon>Arthropoda</taxon>
        <taxon>Chelicerata</taxon>
        <taxon>Arachnida</taxon>
        <taxon>Acari</taxon>
        <taxon>Parasitiformes</taxon>
        <taxon>Ixodida</taxon>
        <taxon>Ixodoidea</taxon>
        <taxon>Ixodidae</taxon>
        <taxon>Rhipicephalinae</taxon>
        <taxon>Rhipicephalus</taxon>
        <taxon>Rhipicephalus</taxon>
    </lineage>
</organism>
<evidence type="ECO:0000256" key="2">
    <source>
        <dbReference type="SAM" id="SignalP"/>
    </source>
</evidence>
<keyword evidence="2" id="KW-0732">Signal</keyword>
<feature type="chain" id="PRO_5003981876" evidence="2">
    <location>
        <begin position="19"/>
        <end position="191"/>
    </location>
</feature>
<accession>L7MLL7</accession>
<evidence type="ECO:0000313" key="3">
    <source>
        <dbReference type="EMBL" id="JAA64732.1"/>
    </source>
</evidence>
<evidence type="ECO:0000256" key="1">
    <source>
        <dbReference type="SAM" id="MobiDB-lite"/>
    </source>
</evidence>
<feature type="signal peptide" evidence="2">
    <location>
        <begin position="1"/>
        <end position="18"/>
    </location>
</feature>
<protein>
    <submittedName>
        <fullName evidence="3">Putative glycine rich protein</fullName>
    </submittedName>
</protein>